<dbReference type="InterPro" id="IPR003736">
    <property type="entry name" value="PAAI_dom"/>
</dbReference>
<accession>A0A5K7YTB3</accession>
<evidence type="ECO:0000256" key="5">
    <source>
        <dbReference type="ARBA" id="ARBA00038894"/>
    </source>
</evidence>
<sequence length="157" mass="16947">MMDAEKRAARGFYTLLRELYADRLPFNRVLGISVTSVDADGATMAFSMREDLIGNVFHRILHGGVISAVLDAVGGLTASASLVERAAGLPEEKVRQMFARVGTIDLRVDYLRPGRGDGFTAGGRIMRSGRKVAVVRMEMHNTADLLVAVGTGTYMVG</sequence>
<comment type="catalytic activity">
    <reaction evidence="3">
        <text>a long-chain fatty acyl-CoA + H2O = a long-chain fatty acid + CoA + H(+)</text>
        <dbReference type="Rhea" id="RHEA:67680"/>
        <dbReference type="ChEBI" id="CHEBI:15377"/>
        <dbReference type="ChEBI" id="CHEBI:15378"/>
        <dbReference type="ChEBI" id="CHEBI:57287"/>
        <dbReference type="ChEBI" id="CHEBI:57560"/>
        <dbReference type="ChEBI" id="CHEBI:83139"/>
    </reaction>
</comment>
<dbReference type="NCBIfam" id="NF008675">
    <property type="entry name" value="PRK11688.1"/>
    <property type="match status" value="1"/>
</dbReference>
<evidence type="ECO:0000256" key="4">
    <source>
        <dbReference type="ARBA" id="ARBA00038381"/>
    </source>
</evidence>
<comment type="catalytic activity">
    <reaction evidence="2">
        <text>a fatty acyl-CoA + H2O = a fatty acid + CoA + H(+)</text>
        <dbReference type="Rhea" id="RHEA:16781"/>
        <dbReference type="ChEBI" id="CHEBI:15377"/>
        <dbReference type="ChEBI" id="CHEBI:15378"/>
        <dbReference type="ChEBI" id="CHEBI:28868"/>
        <dbReference type="ChEBI" id="CHEBI:57287"/>
        <dbReference type="ChEBI" id="CHEBI:77636"/>
        <dbReference type="EC" id="3.1.2.20"/>
    </reaction>
</comment>
<dbReference type="NCBIfam" id="TIGR00369">
    <property type="entry name" value="unchar_dom_1"/>
    <property type="match status" value="1"/>
</dbReference>
<dbReference type="CDD" id="cd03443">
    <property type="entry name" value="PaaI_thioesterase"/>
    <property type="match status" value="1"/>
</dbReference>
<evidence type="ECO:0000256" key="3">
    <source>
        <dbReference type="ARBA" id="ARBA00036002"/>
    </source>
</evidence>
<dbReference type="PANTHER" id="PTHR43240:SF20">
    <property type="entry name" value="MEDIUM_LONG-CHAIN ACYL-COA THIOESTERASE YIGI"/>
    <property type="match status" value="1"/>
</dbReference>
<keyword evidence="10" id="KW-1185">Reference proteome</keyword>
<dbReference type="KEGG" id="dalk:DSCA_54800"/>
<evidence type="ECO:0000256" key="7">
    <source>
        <dbReference type="ARBA" id="ARBA00048062"/>
    </source>
</evidence>
<feature type="domain" description="Thioesterase" evidence="8">
    <location>
        <begin position="60"/>
        <end position="147"/>
    </location>
</feature>
<comment type="catalytic activity">
    <reaction evidence="7">
        <text>a medium-chain fatty acyl-CoA + H2O = a medium-chain fatty acid + CoA + H(+)</text>
        <dbReference type="Rhea" id="RHEA:68184"/>
        <dbReference type="ChEBI" id="CHEBI:15377"/>
        <dbReference type="ChEBI" id="CHEBI:15378"/>
        <dbReference type="ChEBI" id="CHEBI:57287"/>
        <dbReference type="ChEBI" id="CHEBI:59558"/>
        <dbReference type="ChEBI" id="CHEBI:90546"/>
    </reaction>
</comment>
<proteinExistence type="inferred from homology"/>
<dbReference type="GO" id="GO:0047617">
    <property type="term" value="F:fatty acyl-CoA hydrolase activity"/>
    <property type="evidence" value="ECO:0007669"/>
    <property type="project" value="UniProtKB-EC"/>
</dbReference>
<evidence type="ECO:0000256" key="6">
    <source>
        <dbReference type="ARBA" id="ARBA00040062"/>
    </source>
</evidence>
<gene>
    <name evidence="9" type="ORF">DSCA_54800</name>
</gene>
<organism evidence="9 10">
    <name type="scientific">Desulfosarcina alkanivorans</name>
    <dbReference type="NCBI Taxonomy" id="571177"/>
    <lineage>
        <taxon>Bacteria</taxon>
        <taxon>Pseudomonadati</taxon>
        <taxon>Thermodesulfobacteriota</taxon>
        <taxon>Desulfobacteria</taxon>
        <taxon>Desulfobacterales</taxon>
        <taxon>Desulfosarcinaceae</taxon>
        <taxon>Desulfosarcina</taxon>
    </lineage>
</organism>
<dbReference type="InterPro" id="IPR006683">
    <property type="entry name" value="Thioestr_dom"/>
</dbReference>
<dbReference type="PANTHER" id="PTHR43240">
    <property type="entry name" value="1,4-DIHYDROXY-2-NAPHTHOYL-COA THIOESTERASE 1"/>
    <property type="match status" value="1"/>
</dbReference>
<dbReference type="InterPro" id="IPR029069">
    <property type="entry name" value="HotDog_dom_sf"/>
</dbReference>
<protein>
    <recommendedName>
        <fullName evidence="6">Medium/long-chain acyl-CoA thioesterase YigI</fullName>
        <ecNumber evidence="5">3.1.2.20</ecNumber>
    </recommendedName>
</protein>
<reference evidence="9 10" key="1">
    <citation type="submission" date="2019-11" db="EMBL/GenBank/DDBJ databases">
        <title>Comparative genomics of hydrocarbon-degrading Desulfosarcina strains.</title>
        <authorList>
            <person name="Watanabe M."/>
            <person name="Kojima H."/>
            <person name="Fukui M."/>
        </authorList>
    </citation>
    <scope>NUCLEOTIDE SEQUENCE [LARGE SCALE GENOMIC DNA]</scope>
    <source>
        <strain evidence="9 10">PL12</strain>
    </source>
</reference>
<evidence type="ECO:0000313" key="10">
    <source>
        <dbReference type="Proteomes" id="UP000427906"/>
    </source>
</evidence>
<dbReference type="SUPFAM" id="SSF54637">
    <property type="entry name" value="Thioesterase/thiol ester dehydrase-isomerase"/>
    <property type="match status" value="1"/>
</dbReference>
<dbReference type="AlphaFoldDB" id="A0A5K7YTB3"/>
<evidence type="ECO:0000313" key="9">
    <source>
        <dbReference type="EMBL" id="BBO71550.1"/>
    </source>
</evidence>
<evidence type="ECO:0000256" key="1">
    <source>
        <dbReference type="ARBA" id="ARBA00022801"/>
    </source>
</evidence>
<dbReference type="EC" id="3.1.2.20" evidence="5"/>
<dbReference type="Pfam" id="PF03061">
    <property type="entry name" value="4HBT"/>
    <property type="match status" value="1"/>
</dbReference>
<dbReference type="EMBL" id="AP021874">
    <property type="protein sequence ID" value="BBO71550.1"/>
    <property type="molecule type" value="Genomic_DNA"/>
</dbReference>
<dbReference type="Gene3D" id="3.10.129.10">
    <property type="entry name" value="Hotdog Thioesterase"/>
    <property type="match status" value="1"/>
</dbReference>
<dbReference type="RefSeq" id="WP_197904675.1">
    <property type="nucleotide sequence ID" value="NZ_AP021874.1"/>
</dbReference>
<keyword evidence="1" id="KW-0378">Hydrolase</keyword>
<comment type="similarity">
    <text evidence="4">Belongs to the YigI thioesterase family.</text>
</comment>
<name>A0A5K7YTB3_9BACT</name>
<evidence type="ECO:0000256" key="2">
    <source>
        <dbReference type="ARBA" id="ARBA00035880"/>
    </source>
</evidence>
<evidence type="ECO:0000259" key="8">
    <source>
        <dbReference type="Pfam" id="PF03061"/>
    </source>
</evidence>
<dbReference type="Proteomes" id="UP000427906">
    <property type="component" value="Chromosome"/>
</dbReference>